<dbReference type="PANTHER" id="PTHR43353">
    <property type="entry name" value="SUCCINATE-SEMIALDEHYDE DEHYDROGENASE, MITOCHONDRIAL"/>
    <property type="match status" value="1"/>
</dbReference>
<dbReference type="STRING" id="1804984.AYM40_24430"/>
<evidence type="ECO:0000313" key="3">
    <source>
        <dbReference type="EMBL" id="ANB75508.1"/>
    </source>
</evidence>
<keyword evidence="1" id="KW-0560">Oxidoreductase</keyword>
<gene>
    <name evidence="3" type="ORF">AYM40_24430</name>
</gene>
<keyword evidence="4" id="KW-1185">Reference proteome</keyword>
<dbReference type="CDD" id="cd07129">
    <property type="entry name" value="ALDH_KGSADH"/>
    <property type="match status" value="1"/>
</dbReference>
<dbReference type="AlphaFoldDB" id="A0A160FSB5"/>
<dbReference type="Gene3D" id="3.40.309.10">
    <property type="entry name" value="Aldehyde Dehydrogenase, Chain A, domain 2"/>
    <property type="match status" value="1"/>
</dbReference>
<evidence type="ECO:0000256" key="1">
    <source>
        <dbReference type="ARBA" id="ARBA00023002"/>
    </source>
</evidence>
<sequence length="527" mass="55082">MSITGAMLIGRNAVRGEEEPLRAFNPITGSEIAEPVFGSGSVANVELACELARKAFDPYRHLPLAVRAAFLERIADGITALGDALIQRAHEESGLPKARLEGERGRTTGQLKLFAQVVRAGQWLAATLDSPLPERKPLPRSDLRMQKIPLGPVAVFGASNFPLAFSVAGGDTAAALAAGCPVVVKAHRAHLGTSEMVGRVIQQVARDMDLPEGVFSMIVGAGNSVGEALVAHPAIKAVGFTGSRAGGTSLMRVAAARAEPIPVYAEMSSINPVFLLSNALSQRGETIARGFVDSLVLGAGQFCTNPGLAIAVDSDALKGFVATASEALSGKPAQTMLTAGIHAAYEEGEGKLAATRGVETVAQGVDATGPTQARAVLFVTDAPTFLSTPALEDEVFGPASTIVLCKDEQEMLAVAEHFAGQLTATVQMDSADLAVAKKLVPILERKAGRILVNGFPTGVEVSHAMVHGGPFPATSDSRATSVGTTSIERFLRPVCYQDFPADLLPESLADGNPLALWRRRDGEITRS</sequence>
<accession>A0A160FSB5</accession>
<evidence type="ECO:0000313" key="4">
    <source>
        <dbReference type="Proteomes" id="UP000076852"/>
    </source>
</evidence>
<dbReference type="OrthoDB" id="9770537at2"/>
<organism evidence="3 4">
    <name type="scientific">Paraburkholderia phytofirmans OLGA172</name>
    <dbReference type="NCBI Taxonomy" id="1417228"/>
    <lineage>
        <taxon>Bacteria</taxon>
        <taxon>Pseudomonadati</taxon>
        <taxon>Pseudomonadota</taxon>
        <taxon>Betaproteobacteria</taxon>
        <taxon>Burkholderiales</taxon>
        <taxon>Burkholderiaceae</taxon>
        <taxon>Paraburkholderia</taxon>
    </lineage>
</organism>
<dbReference type="GO" id="GO:0016620">
    <property type="term" value="F:oxidoreductase activity, acting on the aldehyde or oxo group of donors, NAD or NADP as acceptor"/>
    <property type="evidence" value="ECO:0007669"/>
    <property type="project" value="InterPro"/>
</dbReference>
<dbReference type="Pfam" id="PF00171">
    <property type="entry name" value="Aldedh"/>
    <property type="match status" value="1"/>
</dbReference>
<dbReference type="InterPro" id="IPR044151">
    <property type="entry name" value="ALDH_KGSADH"/>
</dbReference>
<dbReference type="InterPro" id="IPR016163">
    <property type="entry name" value="Ald_DH_C"/>
</dbReference>
<dbReference type="RefSeq" id="WP_063498794.1">
    <property type="nucleotide sequence ID" value="NZ_CP014579.1"/>
</dbReference>
<dbReference type="Gene3D" id="3.40.605.10">
    <property type="entry name" value="Aldehyde Dehydrogenase, Chain A, domain 1"/>
    <property type="match status" value="1"/>
</dbReference>
<dbReference type="InterPro" id="IPR015590">
    <property type="entry name" value="Aldehyde_DH_dom"/>
</dbReference>
<proteinExistence type="predicted"/>
<dbReference type="SUPFAM" id="SSF53720">
    <property type="entry name" value="ALDH-like"/>
    <property type="match status" value="1"/>
</dbReference>
<dbReference type="InterPro" id="IPR016162">
    <property type="entry name" value="Ald_DH_N"/>
</dbReference>
<protein>
    <submittedName>
        <fullName evidence="3">2,5-dioxovalerate dehydrogenase</fullName>
    </submittedName>
</protein>
<reference evidence="3 4" key="1">
    <citation type="journal article" date="2016" name="Gene">
        <title>PacBio SMRT assembly of a complex multi-replicon genome reveals chlorocatechol degradative operon in a region of genome plasticity.</title>
        <authorList>
            <person name="Ricker N."/>
            <person name="Shen S.Y."/>
            <person name="Goordial J."/>
            <person name="Jin S."/>
            <person name="Fulthorpe R.R."/>
        </authorList>
    </citation>
    <scope>NUCLEOTIDE SEQUENCE [LARGE SCALE GENOMIC DNA]</scope>
    <source>
        <strain evidence="3 4">OLGA172</strain>
    </source>
</reference>
<dbReference type="PANTHER" id="PTHR43353:SF3">
    <property type="entry name" value="ALDEHYDE DEHYDROGENASE-RELATED"/>
    <property type="match status" value="1"/>
</dbReference>
<dbReference type="KEGG" id="buz:AYM40_24430"/>
<dbReference type="InterPro" id="IPR050740">
    <property type="entry name" value="Aldehyde_DH_Superfamily"/>
</dbReference>
<dbReference type="Proteomes" id="UP000076852">
    <property type="component" value="Chromosome 2"/>
</dbReference>
<dbReference type="InterPro" id="IPR016161">
    <property type="entry name" value="Ald_DH/histidinol_DH"/>
</dbReference>
<evidence type="ECO:0000259" key="2">
    <source>
        <dbReference type="Pfam" id="PF00171"/>
    </source>
</evidence>
<feature type="domain" description="Aldehyde dehydrogenase" evidence="2">
    <location>
        <begin position="16"/>
        <end position="469"/>
    </location>
</feature>
<dbReference type="EMBL" id="CP014579">
    <property type="protein sequence ID" value="ANB75508.1"/>
    <property type="molecule type" value="Genomic_DNA"/>
</dbReference>
<name>A0A160FSB5_9BURK</name>